<keyword evidence="3" id="KW-1185">Reference proteome</keyword>
<gene>
    <name evidence="2" type="ORF">EXIGLDRAFT_719865</name>
</gene>
<feature type="chain" id="PRO_5007870565" evidence="1">
    <location>
        <begin position="21"/>
        <end position="195"/>
    </location>
</feature>
<sequence length="195" mass="20713">MFLFLTTTTALALVATHVTAIGNLTVGANDTQIHYNAGTFEPQDASQKEFDCPGFKVSYTNVTHQPLWVYQASGNEAFNISMDFAGSAVTPVFIGGQDGSAVNIVVDDAAPVRFSTFVNGTPPADTFNDTFHLPRCVSPDPWPATNLSFHIPADSTHHIVITSVAGNATNSTEQAQNCTLKLAGITCVFSISGTR</sequence>
<dbReference type="AlphaFoldDB" id="A0A166ADU5"/>
<proteinExistence type="predicted"/>
<accession>A0A166ADU5</accession>
<dbReference type="InParanoid" id="A0A166ADU5"/>
<keyword evidence="1" id="KW-0732">Signal</keyword>
<protein>
    <submittedName>
        <fullName evidence="2">Uncharacterized protein</fullName>
    </submittedName>
</protein>
<reference evidence="2 3" key="1">
    <citation type="journal article" date="2016" name="Mol. Biol. Evol.">
        <title>Comparative Genomics of Early-Diverging Mushroom-Forming Fungi Provides Insights into the Origins of Lignocellulose Decay Capabilities.</title>
        <authorList>
            <person name="Nagy L.G."/>
            <person name="Riley R."/>
            <person name="Tritt A."/>
            <person name="Adam C."/>
            <person name="Daum C."/>
            <person name="Floudas D."/>
            <person name="Sun H."/>
            <person name="Yadav J.S."/>
            <person name="Pangilinan J."/>
            <person name="Larsson K.H."/>
            <person name="Matsuura K."/>
            <person name="Barry K."/>
            <person name="Labutti K."/>
            <person name="Kuo R."/>
            <person name="Ohm R.A."/>
            <person name="Bhattacharya S.S."/>
            <person name="Shirouzu T."/>
            <person name="Yoshinaga Y."/>
            <person name="Martin F.M."/>
            <person name="Grigoriev I.V."/>
            <person name="Hibbett D.S."/>
        </authorList>
    </citation>
    <scope>NUCLEOTIDE SEQUENCE [LARGE SCALE GENOMIC DNA]</scope>
    <source>
        <strain evidence="2 3">HHB12029</strain>
    </source>
</reference>
<evidence type="ECO:0000256" key="1">
    <source>
        <dbReference type="SAM" id="SignalP"/>
    </source>
</evidence>
<feature type="signal peptide" evidence="1">
    <location>
        <begin position="1"/>
        <end position="20"/>
    </location>
</feature>
<evidence type="ECO:0000313" key="3">
    <source>
        <dbReference type="Proteomes" id="UP000077266"/>
    </source>
</evidence>
<name>A0A166ADU5_EXIGL</name>
<evidence type="ECO:0000313" key="2">
    <source>
        <dbReference type="EMBL" id="KZV90939.1"/>
    </source>
</evidence>
<dbReference type="EMBL" id="KV426038">
    <property type="protein sequence ID" value="KZV90939.1"/>
    <property type="molecule type" value="Genomic_DNA"/>
</dbReference>
<dbReference type="Proteomes" id="UP000077266">
    <property type="component" value="Unassembled WGS sequence"/>
</dbReference>
<organism evidence="2 3">
    <name type="scientific">Exidia glandulosa HHB12029</name>
    <dbReference type="NCBI Taxonomy" id="1314781"/>
    <lineage>
        <taxon>Eukaryota</taxon>
        <taxon>Fungi</taxon>
        <taxon>Dikarya</taxon>
        <taxon>Basidiomycota</taxon>
        <taxon>Agaricomycotina</taxon>
        <taxon>Agaricomycetes</taxon>
        <taxon>Auriculariales</taxon>
        <taxon>Exidiaceae</taxon>
        <taxon>Exidia</taxon>
    </lineage>
</organism>